<name>A0ABQ1WCG6_9FLAO</name>
<evidence type="ECO:0000256" key="1">
    <source>
        <dbReference type="SAM" id="SignalP"/>
    </source>
</evidence>
<dbReference type="RefSeq" id="WP_011710612.1">
    <property type="nucleotide sequence ID" value="NZ_BMIX01000001.1"/>
</dbReference>
<dbReference type="InterPro" id="IPR041662">
    <property type="entry name" value="SusD-like_2"/>
</dbReference>
<evidence type="ECO:0000313" key="2">
    <source>
        <dbReference type="EMBL" id="GGG22096.1"/>
    </source>
</evidence>
<dbReference type="InterPro" id="IPR011990">
    <property type="entry name" value="TPR-like_helical_dom_sf"/>
</dbReference>
<keyword evidence="1" id="KW-0732">Signal</keyword>
<keyword evidence="3" id="KW-1185">Reference proteome</keyword>
<dbReference type="Gene3D" id="1.25.40.390">
    <property type="match status" value="1"/>
</dbReference>
<reference evidence="3" key="1">
    <citation type="journal article" date="2019" name="Int. J. Syst. Evol. Microbiol.">
        <title>The Global Catalogue of Microorganisms (GCM) 10K type strain sequencing project: providing services to taxonomists for standard genome sequencing and annotation.</title>
        <authorList>
            <consortium name="The Broad Institute Genomics Platform"/>
            <consortium name="The Broad Institute Genome Sequencing Center for Infectious Disease"/>
            <person name="Wu L."/>
            <person name="Ma J."/>
        </authorList>
    </citation>
    <scope>NUCLEOTIDE SEQUENCE [LARGE SCALE GENOMIC DNA]</scope>
    <source>
        <strain evidence="3">CGMCC 1.15422</strain>
    </source>
</reference>
<dbReference type="Pfam" id="PF12771">
    <property type="entry name" value="SusD-like_2"/>
    <property type="match status" value="1"/>
</dbReference>
<proteinExistence type="predicted"/>
<evidence type="ECO:0000313" key="3">
    <source>
        <dbReference type="Proteomes" id="UP000605733"/>
    </source>
</evidence>
<feature type="signal peptide" evidence="1">
    <location>
        <begin position="1"/>
        <end position="23"/>
    </location>
</feature>
<dbReference type="EMBL" id="BMIX01000001">
    <property type="protein sequence ID" value="GGG22096.1"/>
    <property type="molecule type" value="Genomic_DNA"/>
</dbReference>
<dbReference type="PROSITE" id="PS51257">
    <property type="entry name" value="PROKAR_LIPOPROTEIN"/>
    <property type="match status" value="1"/>
</dbReference>
<evidence type="ECO:0008006" key="4">
    <source>
        <dbReference type="Google" id="ProtNLM"/>
    </source>
</evidence>
<dbReference type="SUPFAM" id="SSF48452">
    <property type="entry name" value="TPR-like"/>
    <property type="match status" value="1"/>
</dbReference>
<protein>
    <recommendedName>
        <fullName evidence="4">SusD/RagB family nutrient-binding outer membrane lipoprotein</fullName>
    </recommendedName>
</protein>
<accession>A0ABQ1WCG6</accession>
<dbReference type="Proteomes" id="UP000605733">
    <property type="component" value="Unassembled WGS sequence"/>
</dbReference>
<gene>
    <name evidence="2" type="ORF">GCM10011532_01450</name>
</gene>
<comment type="caution">
    <text evidence="2">The sequence shown here is derived from an EMBL/GenBank/DDBJ whole genome shotgun (WGS) entry which is preliminary data.</text>
</comment>
<sequence>MKFKIKKYKYVIFAFAFSFTACDDYLDINENPNNPSEAPLAGLMVNSTFESSQNTFRMGDITSNYVQHLASPNPGSSSDVMDPVSYSGTWASMYNAMTDINDMMLKAEEEGANHYLGIGQILMAYNLATTVDAWGAIPYNEGFNFVTITPAYDNDDQLYSTVLNLLNSGISNLATETENSVEEDDFIYQGDISKWIKFGNMLKARYLNHYSETEQYDPASVLTALENAFESSDDDAQVEYFAEEINPWADVAIDNANLFLGGWISEQFIEATDGTTFGVLDPRLPYMVSTTEDGEYVGTLNGAGRGDAAEEGERSVLEPGDYYTTEQGPVLMATYFEQKFIEAEAAFSIDKDQSYQAYLDGIRAHMVKIGVPADEIEDYINTPEVSMGVESFTIADIFKEKWVAMFLHPEAWVDARRYDYDYENFSLPENVNPDLNGMFIKRLAYPDSEVSRNGNNVPNVTLLDPIFWDE</sequence>
<feature type="chain" id="PRO_5045358643" description="SusD/RagB family nutrient-binding outer membrane lipoprotein" evidence="1">
    <location>
        <begin position="24"/>
        <end position="470"/>
    </location>
</feature>
<organism evidence="2 3">
    <name type="scientific">Christiangramia forsetii</name>
    <dbReference type="NCBI Taxonomy" id="411153"/>
    <lineage>
        <taxon>Bacteria</taxon>
        <taxon>Pseudomonadati</taxon>
        <taxon>Bacteroidota</taxon>
        <taxon>Flavobacteriia</taxon>
        <taxon>Flavobacteriales</taxon>
        <taxon>Flavobacteriaceae</taxon>
        <taxon>Christiangramia</taxon>
    </lineage>
</organism>